<gene>
    <name evidence="1" type="ORF">SAMN05444159_6840</name>
</gene>
<protein>
    <recommendedName>
        <fullName evidence="3">RCK C-terminal domain-containing protein</fullName>
    </recommendedName>
</protein>
<organism evidence="1 2">
    <name type="scientific">Bradyrhizobium lablabi</name>
    <dbReference type="NCBI Taxonomy" id="722472"/>
    <lineage>
        <taxon>Bacteria</taxon>
        <taxon>Pseudomonadati</taxon>
        <taxon>Pseudomonadota</taxon>
        <taxon>Alphaproteobacteria</taxon>
        <taxon>Hyphomicrobiales</taxon>
        <taxon>Nitrobacteraceae</taxon>
        <taxon>Bradyrhizobium</taxon>
    </lineage>
</organism>
<dbReference type="Proteomes" id="UP000189935">
    <property type="component" value="Chromosome I"/>
</dbReference>
<evidence type="ECO:0000313" key="1">
    <source>
        <dbReference type="EMBL" id="SHL79590.1"/>
    </source>
</evidence>
<dbReference type="EMBL" id="LT670844">
    <property type="protein sequence ID" value="SHL79590.1"/>
    <property type="molecule type" value="Genomic_DNA"/>
</dbReference>
<reference evidence="1 2" key="1">
    <citation type="submission" date="2016-11" db="EMBL/GenBank/DDBJ databases">
        <authorList>
            <person name="Jaros S."/>
            <person name="Januszkiewicz K."/>
            <person name="Wedrychowicz H."/>
        </authorList>
    </citation>
    <scope>NUCLEOTIDE SEQUENCE [LARGE SCALE GENOMIC DNA]</scope>
    <source>
        <strain evidence="1 2">GAS499</strain>
    </source>
</reference>
<dbReference type="AlphaFoldDB" id="A0A1M7DJE8"/>
<dbReference type="GO" id="GO:0006813">
    <property type="term" value="P:potassium ion transport"/>
    <property type="evidence" value="ECO:0007669"/>
    <property type="project" value="InterPro"/>
</dbReference>
<sequence length="81" mass="8825">MRPSQSGWLAYCLRIICKEPFAKSRGANDVIQINRRDGDVFTAPPATTVVGEGDGVVLIGRPNRADLLTSLFEPRLRGARG</sequence>
<evidence type="ECO:0000313" key="2">
    <source>
        <dbReference type="Proteomes" id="UP000189935"/>
    </source>
</evidence>
<dbReference type="SUPFAM" id="SSF116726">
    <property type="entry name" value="TrkA C-terminal domain-like"/>
    <property type="match status" value="1"/>
</dbReference>
<proteinExistence type="predicted"/>
<evidence type="ECO:0008006" key="3">
    <source>
        <dbReference type="Google" id="ProtNLM"/>
    </source>
</evidence>
<dbReference type="InterPro" id="IPR036721">
    <property type="entry name" value="RCK_C_sf"/>
</dbReference>
<name>A0A1M7DJE8_9BRAD</name>
<accession>A0A1M7DJE8</accession>